<dbReference type="Gene3D" id="3.40.190.10">
    <property type="entry name" value="Periplasmic binding protein-like II"/>
    <property type="match status" value="2"/>
</dbReference>
<keyword evidence="2" id="KW-0805">Transcription regulation</keyword>
<gene>
    <name evidence="6" type="ORF">FQP86_00680</name>
</gene>
<dbReference type="EMBL" id="VNFH01000001">
    <property type="protein sequence ID" value="TVU73983.1"/>
    <property type="molecule type" value="Genomic_DNA"/>
</dbReference>
<dbReference type="GO" id="GO:0043565">
    <property type="term" value="F:sequence-specific DNA binding"/>
    <property type="evidence" value="ECO:0007669"/>
    <property type="project" value="TreeGrafter"/>
</dbReference>
<dbReference type="FunFam" id="1.10.10.10:FF:000001">
    <property type="entry name" value="LysR family transcriptional regulator"/>
    <property type="match status" value="1"/>
</dbReference>
<dbReference type="OrthoDB" id="6787458at2"/>
<dbReference type="InterPro" id="IPR036390">
    <property type="entry name" value="WH_DNA-bd_sf"/>
</dbReference>
<organism evidence="6 7">
    <name type="scientific">Cobetia crustatorum</name>
    <dbReference type="NCBI Taxonomy" id="553385"/>
    <lineage>
        <taxon>Bacteria</taxon>
        <taxon>Pseudomonadati</taxon>
        <taxon>Pseudomonadota</taxon>
        <taxon>Gammaproteobacteria</taxon>
        <taxon>Oceanospirillales</taxon>
        <taxon>Halomonadaceae</taxon>
        <taxon>Cobetia</taxon>
    </lineage>
</organism>
<keyword evidence="3" id="KW-0238">DNA-binding</keyword>
<evidence type="ECO:0000256" key="1">
    <source>
        <dbReference type="ARBA" id="ARBA00009437"/>
    </source>
</evidence>
<evidence type="ECO:0000313" key="6">
    <source>
        <dbReference type="EMBL" id="TVU73983.1"/>
    </source>
</evidence>
<dbReference type="STRING" id="553385.GCA_000591415_00296"/>
<feature type="domain" description="HTH lysR-type" evidence="5">
    <location>
        <begin position="3"/>
        <end position="60"/>
    </location>
</feature>
<evidence type="ECO:0000256" key="3">
    <source>
        <dbReference type="ARBA" id="ARBA00023125"/>
    </source>
</evidence>
<dbReference type="PANTHER" id="PTHR30537">
    <property type="entry name" value="HTH-TYPE TRANSCRIPTIONAL REGULATOR"/>
    <property type="match status" value="1"/>
</dbReference>
<protein>
    <submittedName>
        <fullName evidence="6">LysR family transcriptional regulator</fullName>
    </submittedName>
</protein>
<comment type="caution">
    <text evidence="6">The sequence shown here is derived from an EMBL/GenBank/DDBJ whole genome shotgun (WGS) entry which is preliminary data.</text>
</comment>
<name>A0A558HXW2_9GAMM</name>
<dbReference type="Pfam" id="PF00126">
    <property type="entry name" value="HTH_1"/>
    <property type="match status" value="1"/>
</dbReference>
<evidence type="ECO:0000256" key="2">
    <source>
        <dbReference type="ARBA" id="ARBA00023015"/>
    </source>
</evidence>
<comment type="similarity">
    <text evidence="1">Belongs to the LysR transcriptional regulatory family.</text>
</comment>
<dbReference type="GO" id="GO:0006351">
    <property type="term" value="P:DNA-templated transcription"/>
    <property type="evidence" value="ECO:0007669"/>
    <property type="project" value="TreeGrafter"/>
</dbReference>
<dbReference type="Pfam" id="PF03466">
    <property type="entry name" value="LysR_substrate"/>
    <property type="match status" value="1"/>
</dbReference>
<dbReference type="AlphaFoldDB" id="A0A558HXW2"/>
<accession>A0A558HXW2</accession>
<dbReference type="GO" id="GO:0003700">
    <property type="term" value="F:DNA-binding transcription factor activity"/>
    <property type="evidence" value="ECO:0007669"/>
    <property type="project" value="InterPro"/>
</dbReference>
<proteinExistence type="inferred from homology"/>
<reference evidence="6 7" key="1">
    <citation type="submission" date="2019-07" db="EMBL/GenBank/DDBJ databases">
        <title>Diversity of Bacteria from Kongsfjorden, Arctic.</title>
        <authorList>
            <person name="Yu Y."/>
        </authorList>
    </citation>
    <scope>NUCLEOTIDE SEQUENCE [LARGE SCALE GENOMIC DNA]</scope>
    <source>
        <strain evidence="6 7">SM1923</strain>
    </source>
</reference>
<dbReference type="Proteomes" id="UP000319941">
    <property type="component" value="Unassembled WGS sequence"/>
</dbReference>
<dbReference type="InterPro" id="IPR058163">
    <property type="entry name" value="LysR-type_TF_proteobact-type"/>
</dbReference>
<evidence type="ECO:0000259" key="5">
    <source>
        <dbReference type="PROSITE" id="PS50931"/>
    </source>
</evidence>
<dbReference type="PRINTS" id="PR00039">
    <property type="entry name" value="HTHLYSR"/>
</dbReference>
<dbReference type="PROSITE" id="PS50931">
    <property type="entry name" value="HTH_LYSR"/>
    <property type="match status" value="1"/>
</dbReference>
<dbReference type="InterPro" id="IPR005119">
    <property type="entry name" value="LysR_subst-bd"/>
</dbReference>
<dbReference type="Gene3D" id="1.10.10.10">
    <property type="entry name" value="Winged helix-like DNA-binding domain superfamily/Winged helix DNA-binding domain"/>
    <property type="match status" value="1"/>
</dbReference>
<dbReference type="SUPFAM" id="SSF53850">
    <property type="entry name" value="Periplasmic binding protein-like II"/>
    <property type="match status" value="1"/>
</dbReference>
<sequence>MLPPLNALRAFDAAARFESASRAAEALHVTHGAVSRQIRQLEETLGTQLFERVGRGLRLTQAGHELATATRHHLGGLARVCSELTRRDARAPFVLSCPGSFLARWCIPRLGALKQSLPELELHLTASDEADTLRPGIDGVLRFQMPPFKETERQETRVLGKERIGPVLRPDTAWLPNETPPSPAVLLDLPLLHTRSRSQAWPDWCARQSLPSDQLHYAQGFEHLNYLLEATLVGLGVGIAPDYLVEEDLRSKRLIAPWGFVETQACLTLTLPEAGRARGRHPYADALSAWLAQELAAAPHAGQ</sequence>
<dbReference type="PANTHER" id="PTHR30537:SF74">
    <property type="entry name" value="HTH-TYPE TRANSCRIPTIONAL REGULATOR TRPI"/>
    <property type="match status" value="1"/>
</dbReference>
<keyword evidence="7" id="KW-1185">Reference proteome</keyword>
<dbReference type="InterPro" id="IPR036388">
    <property type="entry name" value="WH-like_DNA-bd_sf"/>
</dbReference>
<dbReference type="SUPFAM" id="SSF46785">
    <property type="entry name" value="Winged helix' DNA-binding domain"/>
    <property type="match status" value="1"/>
</dbReference>
<dbReference type="InterPro" id="IPR000847">
    <property type="entry name" value="LysR_HTH_N"/>
</dbReference>
<evidence type="ECO:0000256" key="4">
    <source>
        <dbReference type="ARBA" id="ARBA00023163"/>
    </source>
</evidence>
<keyword evidence="4" id="KW-0804">Transcription</keyword>
<evidence type="ECO:0000313" key="7">
    <source>
        <dbReference type="Proteomes" id="UP000319941"/>
    </source>
</evidence>